<feature type="compositionally biased region" description="Polar residues" evidence="8">
    <location>
        <begin position="1"/>
        <end position="10"/>
    </location>
</feature>
<dbReference type="PROSITE" id="PS51294">
    <property type="entry name" value="HTH_MYB"/>
    <property type="match status" value="2"/>
</dbReference>
<feature type="region of interest" description="Disordered" evidence="8">
    <location>
        <begin position="141"/>
        <end position="277"/>
    </location>
</feature>
<evidence type="ECO:0000256" key="5">
    <source>
        <dbReference type="ARBA" id="ARBA00023159"/>
    </source>
</evidence>
<dbReference type="InterPro" id="IPR001005">
    <property type="entry name" value="SANT/Myb"/>
</dbReference>
<dbReference type="SUPFAM" id="SSF46689">
    <property type="entry name" value="Homeodomain-like"/>
    <property type="match status" value="1"/>
</dbReference>
<keyword evidence="6" id="KW-0804">Transcription</keyword>
<reference evidence="11 12" key="1">
    <citation type="journal article" date="2017" name="Front. Genet.">
        <title>Draft sequencing of the heterozygous diploid genome of Satsuma (Citrus unshiu Marc.) using a hybrid assembly approach.</title>
        <authorList>
            <person name="Shimizu T."/>
            <person name="Tanizawa Y."/>
            <person name="Mochizuki T."/>
            <person name="Nagasaki H."/>
            <person name="Yoshioka T."/>
            <person name="Toyoda A."/>
            <person name="Fujiyama A."/>
            <person name="Kaminuma E."/>
            <person name="Nakamura Y."/>
        </authorList>
    </citation>
    <scope>NUCLEOTIDE SEQUENCE [LARGE SCALE GENOMIC DNA]</scope>
    <source>
        <strain evidence="12">cv. Miyagawa wase</strain>
    </source>
</reference>
<dbReference type="GO" id="GO:0080092">
    <property type="term" value="P:regulation of pollen tube growth"/>
    <property type="evidence" value="ECO:0007669"/>
    <property type="project" value="UniProtKB-ARBA"/>
</dbReference>
<evidence type="ECO:0000256" key="6">
    <source>
        <dbReference type="ARBA" id="ARBA00023163"/>
    </source>
</evidence>
<dbReference type="GO" id="GO:0048235">
    <property type="term" value="P:pollen sperm cell differentiation"/>
    <property type="evidence" value="ECO:0007669"/>
    <property type="project" value="UniProtKB-ARBA"/>
</dbReference>
<evidence type="ECO:0000256" key="8">
    <source>
        <dbReference type="SAM" id="MobiDB-lite"/>
    </source>
</evidence>
<dbReference type="AlphaFoldDB" id="A0A2H5P233"/>
<feature type="domain" description="HTH myb-type" evidence="10">
    <location>
        <begin position="82"/>
        <end position="136"/>
    </location>
</feature>
<dbReference type="FunFam" id="1.10.10.60:FF:000001">
    <property type="entry name" value="MYB-related transcription factor"/>
    <property type="match status" value="1"/>
</dbReference>
<evidence type="ECO:0000313" key="12">
    <source>
        <dbReference type="Proteomes" id="UP000236630"/>
    </source>
</evidence>
<dbReference type="InterPro" id="IPR009057">
    <property type="entry name" value="Homeodomain-like_sf"/>
</dbReference>
<accession>A0A2H5P233</accession>
<feature type="compositionally biased region" description="Pro residues" evidence="8">
    <location>
        <begin position="224"/>
        <end position="234"/>
    </location>
</feature>
<dbReference type="GO" id="GO:0003677">
    <property type="term" value="F:DNA binding"/>
    <property type="evidence" value="ECO:0007669"/>
    <property type="project" value="UniProtKB-KW"/>
</dbReference>
<comment type="subcellular location">
    <subcellularLocation>
        <location evidence="1">Nucleus</location>
    </subcellularLocation>
</comment>
<organism evidence="11 12">
    <name type="scientific">Citrus unshiu</name>
    <name type="common">Satsuma mandarin</name>
    <name type="synonym">Citrus nobilis var. unshiu</name>
    <dbReference type="NCBI Taxonomy" id="55188"/>
    <lineage>
        <taxon>Eukaryota</taxon>
        <taxon>Viridiplantae</taxon>
        <taxon>Streptophyta</taxon>
        <taxon>Embryophyta</taxon>
        <taxon>Tracheophyta</taxon>
        <taxon>Spermatophyta</taxon>
        <taxon>Magnoliopsida</taxon>
        <taxon>eudicotyledons</taxon>
        <taxon>Gunneridae</taxon>
        <taxon>Pentapetalae</taxon>
        <taxon>rosids</taxon>
        <taxon>malvids</taxon>
        <taxon>Sapindales</taxon>
        <taxon>Rutaceae</taxon>
        <taxon>Aurantioideae</taxon>
        <taxon>Citrus</taxon>
    </lineage>
</organism>
<dbReference type="Proteomes" id="UP000236630">
    <property type="component" value="Unassembled WGS sequence"/>
</dbReference>
<dbReference type="Gene3D" id="1.10.10.60">
    <property type="entry name" value="Homeodomain-like"/>
    <property type="match status" value="2"/>
</dbReference>
<feature type="domain" description="Myb-like" evidence="9">
    <location>
        <begin position="29"/>
        <end position="81"/>
    </location>
</feature>
<keyword evidence="7" id="KW-0539">Nucleus</keyword>
<dbReference type="GO" id="GO:0003700">
    <property type="term" value="F:DNA-binding transcription factor activity"/>
    <property type="evidence" value="ECO:0007669"/>
    <property type="project" value="UniProtKB-ARBA"/>
</dbReference>
<dbReference type="CDD" id="cd00167">
    <property type="entry name" value="SANT"/>
    <property type="match status" value="2"/>
</dbReference>
<feature type="compositionally biased region" description="Low complexity" evidence="8">
    <location>
        <begin position="173"/>
        <end position="201"/>
    </location>
</feature>
<keyword evidence="3" id="KW-0805">Transcription regulation</keyword>
<gene>
    <name evidence="11" type="ORF">CUMW_097140</name>
</gene>
<evidence type="ECO:0000313" key="11">
    <source>
        <dbReference type="EMBL" id="GAY46447.1"/>
    </source>
</evidence>
<protein>
    <recommendedName>
        <fullName evidence="13">Transcription factor</fullName>
    </recommendedName>
</protein>
<comment type="caution">
    <text evidence="11">The sequence shown here is derived from an EMBL/GenBank/DDBJ whole genome shotgun (WGS) entry which is preliminary data.</text>
</comment>
<dbReference type="Pfam" id="PF00249">
    <property type="entry name" value="Myb_DNA-binding"/>
    <property type="match status" value="2"/>
</dbReference>
<feature type="domain" description="Myb-like" evidence="9">
    <location>
        <begin position="82"/>
        <end position="132"/>
    </location>
</feature>
<name>A0A2H5P233_CITUN</name>
<evidence type="ECO:0000256" key="2">
    <source>
        <dbReference type="ARBA" id="ARBA00022737"/>
    </source>
</evidence>
<keyword evidence="12" id="KW-1185">Reference proteome</keyword>
<dbReference type="PANTHER" id="PTHR47995">
    <property type="entry name" value="TRANSCRIPTION FACTOR MYB33-RELATED"/>
    <property type="match status" value="1"/>
</dbReference>
<dbReference type="GO" id="GO:0045893">
    <property type="term" value="P:positive regulation of DNA-templated transcription"/>
    <property type="evidence" value="ECO:0007669"/>
    <property type="project" value="UniProtKB-ARBA"/>
</dbReference>
<evidence type="ECO:0000259" key="9">
    <source>
        <dbReference type="PROSITE" id="PS50090"/>
    </source>
</evidence>
<dbReference type="FunFam" id="1.10.10.60:FF:000404">
    <property type="entry name" value="Transcription factor MYB97"/>
    <property type="match status" value="1"/>
</dbReference>
<sequence>MLLGNSNGEQLESGVGGLNVSDGSGGEGGVQLKKGPWTAAEDAILTEYVRKHGEGNWNAVQRNTGLARCGKSCRLRWANHLRPNLKKGTFSPEEERLIVELHAQLGNKWARMAAQLPGRTDNEIKNYWNTRVKRRHRQGLPLYPPEIQPQHQHQHQHQHQNHQQSSHSHHSYHSQPSTPTTPTSSFSFPIAATTPTTPTGGHHQHHSLHHHFPPPCYSRSPTPSSLPPTPPPLSPGLRSPHQPAFPTLTLFDTNTNTNANNNSNAANSSVMSSNNISNTFNMPRTPPLLQNPPRFKRFHSDTSINTFAANQNDINNNNNINSSSSFQGSSNFSMPFLPFFRSPSSPSLLTSPTSNCNTSAFPSATTKLLSHPSFSFGNQNSSAIYRNPDEKECILTSTGSVFNLKPELPSSQSLSQNVNAEILRSKPKEETGGQINMHEDISKLLNVIPSMQVPEWYNDSGEASNCQSSVVTDDNLGLELQQLASILHVDSTTAPGSCSYDNLPGIC</sequence>
<feature type="domain" description="HTH myb-type" evidence="10">
    <location>
        <begin position="32"/>
        <end position="81"/>
    </location>
</feature>
<keyword evidence="4" id="KW-0238">DNA-binding</keyword>
<keyword evidence="5" id="KW-0010">Activator</keyword>
<evidence type="ECO:0000256" key="7">
    <source>
        <dbReference type="ARBA" id="ARBA00023242"/>
    </source>
</evidence>
<evidence type="ECO:0000259" key="10">
    <source>
        <dbReference type="PROSITE" id="PS51294"/>
    </source>
</evidence>
<dbReference type="GO" id="GO:0005634">
    <property type="term" value="C:nucleus"/>
    <property type="evidence" value="ECO:0007669"/>
    <property type="project" value="UniProtKB-SubCell"/>
</dbReference>
<feature type="compositionally biased region" description="Basic residues" evidence="8">
    <location>
        <begin position="202"/>
        <end position="212"/>
    </location>
</feature>
<evidence type="ECO:0000256" key="1">
    <source>
        <dbReference type="ARBA" id="ARBA00004123"/>
    </source>
</evidence>
<evidence type="ECO:0000256" key="4">
    <source>
        <dbReference type="ARBA" id="ARBA00023125"/>
    </source>
</evidence>
<dbReference type="PANTHER" id="PTHR47995:SF18">
    <property type="entry name" value="TRANSCRIPTION FACTOR MYB65"/>
    <property type="match status" value="1"/>
</dbReference>
<dbReference type="EMBL" id="BDQV01000033">
    <property type="protein sequence ID" value="GAY46447.1"/>
    <property type="molecule type" value="Genomic_DNA"/>
</dbReference>
<evidence type="ECO:0000256" key="3">
    <source>
        <dbReference type="ARBA" id="ARBA00023015"/>
    </source>
</evidence>
<feature type="compositionally biased region" description="Low complexity" evidence="8">
    <location>
        <begin position="253"/>
        <end position="277"/>
    </location>
</feature>
<dbReference type="InterPro" id="IPR017930">
    <property type="entry name" value="Myb_dom"/>
</dbReference>
<dbReference type="PROSITE" id="PS50090">
    <property type="entry name" value="MYB_LIKE"/>
    <property type="match status" value="2"/>
</dbReference>
<dbReference type="GO" id="GO:0090406">
    <property type="term" value="C:pollen tube"/>
    <property type="evidence" value="ECO:0007669"/>
    <property type="project" value="UniProtKB-ARBA"/>
</dbReference>
<keyword evidence="2" id="KW-0677">Repeat</keyword>
<evidence type="ECO:0008006" key="13">
    <source>
        <dbReference type="Google" id="ProtNLM"/>
    </source>
</evidence>
<dbReference type="SMART" id="SM00717">
    <property type="entry name" value="SANT"/>
    <property type="match status" value="2"/>
</dbReference>
<proteinExistence type="predicted"/>
<feature type="region of interest" description="Disordered" evidence="8">
    <location>
        <begin position="1"/>
        <end position="33"/>
    </location>
</feature>